<organism evidence="1 2">
    <name type="scientific">Enterospora canceri</name>
    <dbReference type="NCBI Taxonomy" id="1081671"/>
    <lineage>
        <taxon>Eukaryota</taxon>
        <taxon>Fungi</taxon>
        <taxon>Fungi incertae sedis</taxon>
        <taxon>Microsporidia</taxon>
        <taxon>Enterocytozoonidae</taxon>
        <taxon>Enterospora</taxon>
    </lineage>
</organism>
<comment type="caution">
    <text evidence="1">The sequence shown here is derived from an EMBL/GenBank/DDBJ whole genome shotgun (WGS) entry which is preliminary data.</text>
</comment>
<dbReference type="AlphaFoldDB" id="A0A1Y1S3P8"/>
<name>A0A1Y1S3P8_9MICR</name>
<keyword evidence="2" id="KW-1185">Reference proteome</keyword>
<proteinExistence type="predicted"/>
<dbReference type="Gene3D" id="1.25.10.10">
    <property type="entry name" value="Leucine-rich Repeat Variant"/>
    <property type="match status" value="1"/>
</dbReference>
<dbReference type="SUPFAM" id="SSF48371">
    <property type="entry name" value="ARM repeat"/>
    <property type="match status" value="1"/>
</dbReference>
<dbReference type="GO" id="GO:0017025">
    <property type="term" value="F:TBP-class protein binding"/>
    <property type="evidence" value="ECO:0007669"/>
    <property type="project" value="InterPro"/>
</dbReference>
<evidence type="ECO:0000313" key="1">
    <source>
        <dbReference type="EMBL" id="ORD92891.1"/>
    </source>
</evidence>
<sequence length="272" mass="30591">MSKSRINRICGARILGGMDASVRYRGKYSNETDLNSDKIYLSTRDFKVEKTGKAPSKIAEIQRELSMEYVDKGILEDEEIESVGDFYANLKEMTLSAEWHRRHGAFIGLGNLKIEKEIGSGSGIVVEMDAGEMIGRCFVILKNDKFNDYVDNKAVAPVREAVGEYLCKLAEHKISAENLVEQLFKLLGDACWHVQYGALHAIHLCIKNQIKHIVHKTETNKELFIALIRSKDEDIKCVAADILSQIVEQLSVDEIARIGRSAIDQFKVEDAL</sequence>
<dbReference type="InterPro" id="IPR044972">
    <property type="entry name" value="Mot1"/>
</dbReference>
<evidence type="ECO:0000313" key="2">
    <source>
        <dbReference type="Proteomes" id="UP000192639"/>
    </source>
</evidence>
<dbReference type="InterPro" id="IPR016024">
    <property type="entry name" value="ARM-type_fold"/>
</dbReference>
<dbReference type="Proteomes" id="UP000192639">
    <property type="component" value="Unassembled WGS sequence"/>
</dbReference>
<dbReference type="PANTHER" id="PTHR36498">
    <property type="entry name" value="TATA-BINDING PROTEIN-ASSOCIATED FACTOR 172"/>
    <property type="match status" value="1"/>
</dbReference>
<dbReference type="VEuPathDB" id="MicrosporidiaDB:ECANGB1_2374"/>
<accession>A0A1Y1S3P8</accession>
<feature type="non-terminal residue" evidence="1">
    <location>
        <position position="272"/>
    </location>
</feature>
<dbReference type="GO" id="GO:0016887">
    <property type="term" value="F:ATP hydrolysis activity"/>
    <property type="evidence" value="ECO:0007669"/>
    <property type="project" value="InterPro"/>
</dbReference>
<dbReference type="InterPro" id="IPR011989">
    <property type="entry name" value="ARM-like"/>
</dbReference>
<dbReference type="GO" id="GO:0003677">
    <property type="term" value="F:DNA binding"/>
    <property type="evidence" value="ECO:0007669"/>
    <property type="project" value="InterPro"/>
</dbReference>
<reference evidence="1 2" key="1">
    <citation type="journal article" date="2017" name="Environ. Microbiol.">
        <title>Decay of the glycolytic pathway and adaptation to intranuclear parasitism within Enterocytozoonidae microsporidia.</title>
        <authorList>
            <person name="Wiredu Boakye D."/>
            <person name="Jaroenlak P."/>
            <person name="Prachumwat A."/>
            <person name="Williams T.A."/>
            <person name="Bateman K.S."/>
            <person name="Itsathitphaisarn O."/>
            <person name="Sritunyalucksana K."/>
            <person name="Paszkiewicz K.H."/>
            <person name="Moore K.A."/>
            <person name="Stentiford G.D."/>
            <person name="Williams B.A."/>
        </authorList>
    </citation>
    <scope>NUCLEOTIDE SEQUENCE [LARGE SCALE GENOMIC DNA]</scope>
    <source>
        <strain evidence="1 2">GB1</strain>
    </source>
</reference>
<dbReference type="PANTHER" id="PTHR36498:SF1">
    <property type="entry name" value="TATA-BINDING PROTEIN-ASSOCIATED FACTOR 172"/>
    <property type="match status" value="1"/>
</dbReference>
<gene>
    <name evidence="1" type="primary">BTAF1</name>
    <name evidence="1" type="ORF">ECANGB1_2374</name>
</gene>
<dbReference type="EMBL" id="LWDP01000384">
    <property type="protein sequence ID" value="ORD92891.1"/>
    <property type="molecule type" value="Genomic_DNA"/>
</dbReference>
<dbReference type="OrthoDB" id="2195682at2759"/>
<protein>
    <submittedName>
        <fullName evidence="1">BTAF1</fullName>
    </submittedName>
</protein>